<evidence type="ECO:0000313" key="6">
    <source>
        <dbReference type="EMBL" id="GIE02331.1"/>
    </source>
</evidence>
<evidence type="ECO:0000259" key="5">
    <source>
        <dbReference type="PROSITE" id="PS51464"/>
    </source>
</evidence>
<dbReference type="SUPFAM" id="SSF53697">
    <property type="entry name" value="SIS domain"/>
    <property type="match status" value="1"/>
</dbReference>
<evidence type="ECO:0000256" key="3">
    <source>
        <dbReference type="ARBA" id="ARBA00016090"/>
    </source>
</evidence>
<dbReference type="InterPro" id="IPR001347">
    <property type="entry name" value="SIS_dom"/>
</dbReference>
<gene>
    <name evidence="6" type="ORF">Adu01nite_36810</name>
</gene>
<accession>A0ABQ3YXQ4</accession>
<dbReference type="PANTHER" id="PTHR10937">
    <property type="entry name" value="GLUCOSAMINE--FRUCTOSE-6-PHOSPHATE AMINOTRANSFERASE, ISOMERIZING"/>
    <property type="match status" value="1"/>
</dbReference>
<dbReference type="Gene3D" id="3.40.50.10490">
    <property type="entry name" value="Glucose-6-phosphate isomerase like protein, domain 1"/>
    <property type="match status" value="1"/>
</dbReference>
<dbReference type="Pfam" id="PF01380">
    <property type="entry name" value="SIS"/>
    <property type="match status" value="1"/>
</dbReference>
<dbReference type="InterPro" id="IPR046348">
    <property type="entry name" value="SIS_dom_sf"/>
</dbReference>
<evidence type="ECO:0000313" key="7">
    <source>
        <dbReference type="Proteomes" id="UP000637628"/>
    </source>
</evidence>
<evidence type="ECO:0000256" key="2">
    <source>
        <dbReference type="ARBA" id="ARBA00012916"/>
    </source>
</evidence>
<dbReference type="EC" id="2.6.1.16" evidence="2"/>
<reference evidence="6 7" key="1">
    <citation type="submission" date="2021-01" db="EMBL/GenBank/DDBJ databases">
        <title>Whole genome shotgun sequence of Actinoplanes durhamensis NBRC 14914.</title>
        <authorList>
            <person name="Komaki H."/>
            <person name="Tamura T."/>
        </authorList>
    </citation>
    <scope>NUCLEOTIDE SEQUENCE [LARGE SCALE GENOMIC DNA]</scope>
    <source>
        <strain evidence="6 7">NBRC 14914</strain>
    </source>
</reference>
<protein>
    <recommendedName>
        <fullName evidence="3">Glutamine--fructose-6-phosphate aminotransferase [isomerizing]</fullName>
        <ecNumber evidence="2">2.6.1.16</ecNumber>
    </recommendedName>
</protein>
<dbReference type="EMBL" id="BOML01000031">
    <property type="protein sequence ID" value="GIE02331.1"/>
    <property type="molecule type" value="Genomic_DNA"/>
</dbReference>
<dbReference type="PROSITE" id="PS51464">
    <property type="entry name" value="SIS"/>
    <property type="match status" value="1"/>
</dbReference>
<comment type="catalytic activity">
    <reaction evidence="1">
        <text>D-fructose 6-phosphate + L-glutamine = D-glucosamine 6-phosphate + L-glutamate</text>
        <dbReference type="Rhea" id="RHEA:13237"/>
        <dbReference type="ChEBI" id="CHEBI:29985"/>
        <dbReference type="ChEBI" id="CHEBI:58359"/>
        <dbReference type="ChEBI" id="CHEBI:58725"/>
        <dbReference type="ChEBI" id="CHEBI:61527"/>
        <dbReference type="EC" id="2.6.1.16"/>
    </reaction>
</comment>
<dbReference type="InterPro" id="IPR035466">
    <property type="entry name" value="GlmS/AgaS_SIS"/>
</dbReference>
<organism evidence="6 7">
    <name type="scientific">Paractinoplanes durhamensis</name>
    <dbReference type="NCBI Taxonomy" id="113563"/>
    <lineage>
        <taxon>Bacteria</taxon>
        <taxon>Bacillati</taxon>
        <taxon>Actinomycetota</taxon>
        <taxon>Actinomycetes</taxon>
        <taxon>Micromonosporales</taxon>
        <taxon>Micromonosporaceae</taxon>
        <taxon>Paractinoplanes</taxon>
    </lineage>
</organism>
<dbReference type="Proteomes" id="UP000637628">
    <property type="component" value="Unassembled WGS sequence"/>
</dbReference>
<dbReference type="CDD" id="cd05008">
    <property type="entry name" value="SIS_GlmS_GlmD_1"/>
    <property type="match status" value="1"/>
</dbReference>
<sequence>MDPALFKADLEAKPAALRALAARLATDDPWAFAGPVRRVIFLGMGSSRYAAQVAARRLRAAGIDAAAEYASADGGFPFPGDDTLIVAISASGTSRETLDAVAKIPRYVALTNVPSSPLAEQATAVVDMAAGVEAGGVACRSFQHTLALLDALVTRLTDGPDTAALVTRAAEATEDLLDRRDAWFPRCAELLGNADGIFPMAPVERLSSALQSALMFREGPRVAADGCETGDWAHVDVYLTKTLRYRSLLFPGSRYDEQALEWMHSRGSTIVSVGGAAPGAALAVRFRHDDDSRVRLLTETLIAELVAADWWAASAKAQVNP</sequence>
<evidence type="ECO:0000256" key="4">
    <source>
        <dbReference type="ARBA" id="ARBA00022737"/>
    </source>
</evidence>
<comment type="caution">
    <text evidence="6">The sequence shown here is derived from an EMBL/GenBank/DDBJ whole genome shotgun (WGS) entry which is preliminary data.</text>
</comment>
<name>A0ABQ3YXQ4_9ACTN</name>
<dbReference type="PANTHER" id="PTHR10937:SF0">
    <property type="entry name" value="GLUTAMINE--FRUCTOSE-6-PHOSPHATE TRANSAMINASE (ISOMERIZING)"/>
    <property type="match status" value="1"/>
</dbReference>
<keyword evidence="4" id="KW-0677">Repeat</keyword>
<evidence type="ECO:0000256" key="1">
    <source>
        <dbReference type="ARBA" id="ARBA00001031"/>
    </source>
</evidence>
<feature type="domain" description="SIS" evidence="5">
    <location>
        <begin position="20"/>
        <end position="162"/>
    </location>
</feature>
<keyword evidence="7" id="KW-1185">Reference proteome</keyword>
<proteinExistence type="predicted"/>